<dbReference type="GO" id="GO:0044781">
    <property type="term" value="P:bacterial-type flagellum organization"/>
    <property type="evidence" value="ECO:0007669"/>
    <property type="project" value="UniProtKB-UniRule"/>
</dbReference>
<evidence type="ECO:0000256" key="1">
    <source>
        <dbReference type="ARBA" id="ARBA00010577"/>
    </source>
</evidence>
<proteinExistence type="inferred from homology"/>
<evidence type="ECO:0000256" key="3">
    <source>
        <dbReference type="ARBA" id="ARBA00022795"/>
    </source>
</evidence>
<dbReference type="Gene3D" id="2.60.40.4070">
    <property type="match status" value="1"/>
</dbReference>
<accession>A0A832EJ72</accession>
<comment type="caution">
    <text evidence="7">The sequence shown here is derived from an EMBL/GenBank/DDBJ whole genome shotgun (WGS) entry which is preliminary data.</text>
</comment>
<evidence type="ECO:0000259" key="6">
    <source>
        <dbReference type="Pfam" id="PF13860"/>
    </source>
</evidence>
<keyword evidence="3 5" id="KW-1005">Bacterial flagellum biogenesis</keyword>
<dbReference type="Pfam" id="PF13860">
    <property type="entry name" value="FlgD_ig"/>
    <property type="match status" value="1"/>
</dbReference>
<protein>
    <recommendedName>
        <fullName evidence="2 5">Basal-body rod modification protein FlgD</fullName>
    </recommendedName>
</protein>
<dbReference type="Pfam" id="PF03963">
    <property type="entry name" value="FlgD"/>
    <property type="match status" value="1"/>
</dbReference>
<gene>
    <name evidence="7" type="ORF">ENS06_05235</name>
</gene>
<dbReference type="InterPro" id="IPR025965">
    <property type="entry name" value="FlgD/Vpr_Ig-like"/>
</dbReference>
<dbReference type="InterPro" id="IPR005648">
    <property type="entry name" value="FlgD"/>
</dbReference>
<feature type="domain" description="FlgD/Vpr Ig-like" evidence="6">
    <location>
        <begin position="108"/>
        <end position="176"/>
    </location>
</feature>
<evidence type="ECO:0000256" key="2">
    <source>
        <dbReference type="ARBA" id="ARBA00016013"/>
    </source>
</evidence>
<evidence type="ECO:0000256" key="4">
    <source>
        <dbReference type="ARBA" id="ARBA00024746"/>
    </source>
</evidence>
<evidence type="ECO:0000313" key="7">
    <source>
        <dbReference type="EMBL" id="HFK96713.1"/>
    </source>
</evidence>
<name>A0A832EJ72_9BACT</name>
<dbReference type="Gene3D" id="2.30.30.910">
    <property type="match status" value="1"/>
</dbReference>
<dbReference type="AlphaFoldDB" id="A0A832EJ72"/>
<organism evidence="7">
    <name type="scientific">Desulfacinum infernum</name>
    <dbReference type="NCBI Taxonomy" id="35837"/>
    <lineage>
        <taxon>Bacteria</taxon>
        <taxon>Pseudomonadati</taxon>
        <taxon>Thermodesulfobacteriota</taxon>
        <taxon>Syntrophobacteria</taxon>
        <taxon>Syntrophobacterales</taxon>
        <taxon>Syntrophobacteraceae</taxon>
        <taxon>Desulfacinum</taxon>
    </lineage>
</organism>
<dbReference type="EMBL" id="DSTK01000013">
    <property type="protein sequence ID" value="HFK96713.1"/>
    <property type="molecule type" value="Genomic_DNA"/>
</dbReference>
<comment type="function">
    <text evidence="4 5">Required for flagellar hook formation. May act as a scaffolding protein.</text>
</comment>
<sequence length="239" mass="25022">MAVASVPAVTQAAVTPPITDTAGGTSLSDMNAFLMLFTTQLQHQDPTNPMAAYEMAAQLAQFSTVEKLTQVHAQLKAQQNYLISINNAMGVQLLGKNVVAQDNRLQLKNGTVSRAGLELQSPASVKVVITDSAGRTVRTLSLGSLKAGRQEFAWDGKDDQGKSLPDGEYTFSVEAVGPSGESVAALPLVMGSVCGFLMEQGVNYVVLDHNSGLRVPVSLITTIETPVSTTADGQTAAAS</sequence>
<evidence type="ECO:0000256" key="5">
    <source>
        <dbReference type="RuleBase" id="RU362076"/>
    </source>
</evidence>
<reference evidence="7" key="1">
    <citation type="journal article" date="2020" name="mSystems">
        <title>Genome- and Community-Level Interaction Insights into Carbon Utilization and Element Cycling Functions of Hydrothermarchaeota in Hydrothermal Sediment.</title>
        <authorList>
            <person name="Zhou Z."/>
            <person name="Liu Y."/>
            <person name="Xu W."/>
            <person name="Pan J."/>
            <person name="Luo Z.H."/>
            <person name="Li M."/>
        </authorList>
    </citation>
    <scope>NUCLEOTIDE SEQUENCE [LARGE SCALE GENOMIC DNA]</scope>
    <source>
        <strain evidence="7">SpSt-456</strain>
    </source>
</reference>
<comment type="similarity">
    <text evidence="1 5">Belongs to the FlgD family.</text>
</comment>